<reference evidence="1" key="2">
    <citation type="submission" date="2020-11" db="EMBL/GenBank/DDBJ databases">
        <authorList>
            <person name="McCartney M.A."/>
            <person name="Auch B."/>
            <person name="Kono T."/>
            <person name="Mallez S."/>
            <person name="Becker A."/>
            <person name="Gohl D.M."/>
            <person name="Silverstein K.A.T."/>
            <person name="Koren S."/>
            <person name="Bechman K.B."/>
            <person name="Herman A."/>
            <person name="Abrahante J.E."/>
            <person name="Garbe J."/>
        </authorList>
    </citation>
    <scope>NUCLEOTIDE SEQUENCE</scope>
    <source>
        <strain evidence="1">Duluth1</strain>
        <tissue evidence="1">Whole animal</tissue>
    </source>
</reference>
<accession>A0A9D4RTJ2</accession>
<proteinExistence type="predicted"/>
<dbReference type="Proteomes" id="UP000828390">
    <property type="component" value="Unassembled WGS sequence"/>
</dbReference>
<organism evidence="1 2">
    <name type="scientific">Dreissena polymorpha</name>
    <name type="common">Zebra mussel</name>
    <name type="synonym">Mytilus polymorpha</name>
    <dbReference type="NCBI Taxonomy" id="45954"/>
    <lineage>
        <taxon>Eukaryota</taxon>
        <taxon>Metazoa</taxon>
        <taxon>Spiralia</taxon>
        <taxon>Lophotrochozoa</taxon>
        <taxon>Mollusca</taxon>
        <taxon>Bivalvia</taxon>
        <taxon>Autobranchia</taxon>
        <taxon>Heteroconchia</taxon>
        <taxon>Euheterodonta</taxon>
        <taxon>Imparidentia</taxon>
        <taxon>Neoheterodontei</taxon>
        <taxon>Myida</taxon>
        <taxon>Dreissenoidea</taxon>
        <taxon>Dreissenidae</taxon>
        <taxon>Dreissena</taxon>
    </lineage>
</organism>
<protein>
    <submittedName>
        <fullName evidence="1">Uncharacterized protein</fullName>
    </submittedName>
</protein>
<gene>
    <name evidence="1" type="ORF">DPMN_001969</name>
</gene>
<evidence type="ECO:0000313" key="1">
    <source>
        <dbReference type="EMBL" id="KAH3878087.1"/>
    </source>
</evidence>
<reference evidence="1" key="1">
    <citation type="journal article" date="2019" name="bioRxiv">
        <title>The Genome of the Zebra Mussel, Dreissena polymorpha: A Resource for Invasive Species Research.</title>
        <authorList>
            <person name="McCartney M.A."/>
            <person name="Auch B."/>
            <person name="Kono T."/>
            <person name="Mallez S."/>
            <person name="Zhang Y."/>
            <person name="Obille A."/>
            <person name="Becker A."/>
            <person name="Abrahante J.E."/>
            <person name="Garbe J."/>
            <person name="Badalamenti J.P."/>
            <person name="Herman A."/>
            <person name="Mangelson H."/>
            <person name="Liachko I."/>
            <person name="Sullivan S."/>
            <person name="Sone E.D."/>
            <person name="Koren S."/>
            <person name="Silverstein K.A.T."/>
            <person name="Beckman K.B."/>
            <person name="Gohl D.M."/>
        </authorList>
    </citation>
    <scope>NUCLEOTIDE SEQUENCE</scope>
    <source>
        <strain evidence="1">Duluth1</strain>
        <tissue evidence="1">Whole animal</tissue>
    </source>
</reference>
<dbReference type="EMBL" id="JAIWYP010000001">
    <property type="protein sequence ID" value="KAH3878087.1"/>
    <property type="molecule type" value="Genomic_DNA"/>
</dbReference>
<name>A0A9D4RTJ2_DREPO</name>
<comment type="caution">
    <text evidence="1">The sequence shown here is derived from an EMBL/GenBank/DDBJ whole genome shotgun (WGS) entry which is preliminary data.</text>
</comment>
<sequence length="98" mass="11199">MNELLIKNVEVVDVSFRETASKAALKYFLERFPCLSSGVSIDVLIVQLTVYQSYNVDKCVYETKRIDETWREIGQLKDESGNNLFLELSKVGPCLFSI</sequence>
<keyword evidence="2" id="KW-1185">Reference proteome</keyword>
<evidence type="ECO:0000313" key="2">
    <source>
        <dbReference type="Proteomes" id="UP000828390"/>
    </source>
</evidence>
<dbReference type="AlphaFoldDB" id="A0A9D4RTJ2"/>